<feature type="transmembrane region" description="Helical" evidence="1">
    <location>
        <begin position="51"/>
        <end position="71"/>
    </location>
</feature>
<dbReference type="EMBL" id="LKBH01000015">
    <property type="protein sequence ID" value="KQB36652.1"/>
    <property type="molecule type" value="Genomic_DNA"/>
</dbReference>
<evidence type="ECO:0000256" key="1">
    <source>
        <dbReference type="SAM" id="Phobius"/>
    </source>
</evidence>
<feature type="transmembrane region" description="Helical" evidence="1">
    <location>
        <begin position="129"/>
        <end position="153"/>
    </location>
</feature>
<evidence type="ECO:0000313" key="3">
    <source>
        <dbReference type="EMBL" id="KQB36652.1"/>
    </source>
</evidence>
<sequence length="584" mass="64850">MININILYYIPLVIIFISVPVSIKYRTFAYVLSVISSIAFIFITFNRYNYITYFYMISGAVWIISSIYSISYSKSYGKWLSPLFLLTISGMMVILYSSNFLIFITGWEIMSIPAYVTVAVNKRNDAEAYVFMFFSEISTVFIITAAVMSYFYTGNFGFNILTNDYVLLIFTIGAMSKMGLTPFMISEWLPIAHGSAPANSSALFSATMTLMGVYGITKIALLSPQSQTIGILFTAIGVISVIFGSLYAYISENMKSLGGFSTIENNGTLLSAIGLYVTFNDHILRMFIIISVVIFAMGHSIAKTGLFMSVGNTGAEYFSMVSKNSSSANKIGKFFIFSSLSGLFPGIGGLGTWMVLESFFMGAYLGGISGLASLIGGSVLAIGEGFATAAMFKIYYFSDKHDEKIEKNDLKTYTVLATGLLLILLFAVSVIFIKPEFLSGIPEVLVFNGFMIESKFNENDFGLVTPFYILVLIIIFSLLTYAIFGKPKTRKVMPWNNGVSDFDGYTSFSYSSGIRLILKRILKTGNKKSGMETVDIFWFAMIKIARGFRNGARYIGYRIMNSSISYYMVYMIIAFIIIIIIVSL</sequence>
<feature type="transmembrane region" description="Helical" evidence="1">
    <location>
        <begin position="413"/>
        <end position="433"/>
    </location>
</feature>
<reference evidence="3 4" key="1">
    <citation type="submission" date="2015-09" db="EMBL/GenBank/DDBJ databases">
        <title>Heavy metals and arsenic resistance mechanisms in polyextremophilic archaea of the family Ferroplasmaceae.</title>
        <authorList>
            <person name="Bulaev A.G."/>
            <person name="Kanygina A.V."/>
        </authorList>
    </citation>
    <scope>NUCLEOTIDE SEQUENCE [LARGE SCALE GENOMIC DNA]</scope>
    <source>
        <strain evidence="3 4">BH2</strain>
    </source>
</reference>
<keyword evidence="4" id="KW-1185">Reference proteome</keyword>
<dbReference type="GO" id="GO:0008137">
    <property type="term" value="F:NADH dehydrogenase (ubiquinone) activity"/>
    <property type="evidence" value="ECO:0007669"/>
    <property type="project" value="InterPro"/>
</dbReference>
<feature type="domain" description="NADH:quinone oxidoreductase/Mrp antiporter transmembrane" evidence="2">
    <location>
        <begin position="97"/>
        <end position="316"/>
    </location>
</feature>
<evidence type="ECO:0000313" key="4">
    <source>
        <dbReference type="Proteomes" id="UP000050301"/>
    </source>
</evidence>
<dbReference type="InterPro" id="IPR003918">
    <property type="entry name" value="NADH_UbQ_OxRdtase"/>
</dbReference>
<feature type="transmembrane region" description="Helical" evidence="1">
    <location>
        <begin position="28"/>
        <end position="45"/>
    </location>
</feature>
<feature type="transmembrane region" description="Helical" evidence="1">
    <location>
        <begin position="83"/>
        <end position="109"/>
    </location>
</feature>
<dbReference type="AlphaFoldDB" id="A0A0N8VLI9"/>
<feature type="transmembrane region" description="Helical" evidence="1">
    <location>
        <begin position="564"/>
        <end position="583"/>
    </location>
</feature>
<dbReference type="Proteomes" id="UP000050301">
    <property type="component" value="Unassembled WGS sequence"/>
</dbReference>
<dbReference type="GO" id="GO:0042773">
    <property type="term" value="P:ATP synthesis coupled electron transport"/>
    <property type="evidence" value="ECO:0007669"/>
    <property type="project" value="InterPro"/>
</dbReference>
<feature type="transmembrane region" description="Helical" evidence="1">
    <location>
        <begin position="461"/>
        <end position="484"/>
    </location>
</feature>
<keyword evidence="1" id="KW-1133">Transmembrane helix</keyword>
<feature type="transmembrane region" description="Helical" evidence="1">
    <location>
        <begin position="334"/>
        <end position="356"/>
    </location>
</feature>
<dbReference type="InParanoid" id="A0A0N8VLI9"/>
<name>A0A0N8VLI9_9ARCH</name>
<feature type="transmembrane region" description="Helical" evidence="1">
    <location>
        <begin position="229"/>
        <end position="250"/>
    </location>
</feature>
<dbReference type="RefSeq" id="WP_055040746.1">
    <property type="nucleotide sequence ID" value="NZ_LKBH01000015.1"/>
</dbReference>
<feature type="transmembrane region" description="Helical" evidence="1">
    <location>
        <begin position="197"/>
        <end position="217"/>
    </location>
</feature>
<protein>
    <recommendedName>
        <fullName evidence="2">NADH:quinone oxidoreductase/Mrp antiporter transmembrane domain-containing protein</fullName>
    </recommendedName>
</protein>
<feature type="transmembrane region" description="Helical" evidence="1">
    <location>
        <begin position="165"/>
        <end position="185"/>
    </location>
</feature>
<keyword evidence="1" id="KW-0472">Membrane</keyword>
<evidence type="ECO:0000259" key="2">
    <source>
        <dbReference type="Pfam" id="PF00361"/>
    </source>
</evidence>
<dbReference type="NCBIfam" id="NF005046">
    <property type="entry name" value="PRK06459.1"/>
    <property type="match status" value="1"/>
</dbReference>
<gene>
    <name evidence="3" type="ORF">AOG55_03315</name>
</gene>
<dbReference type="InterPro" id="IPR001750">
    <property type="entry name" value="ND/Mrp_TM"/>
</dbReference>
<dbReference type="PANTHER" id="PTHR43373:SF1">
    <property type="entry name" value="NA(+)_H(+) ANTIPORTER SUBUNIT A"/>
    <property type="match status" value="1"/>
</dbReference>
<accession>A0A0N8VLI9</accession>
<feature type="transmembrane region" description="Helical" evidence="1">
    <location>
        <begin position="283"/>
        <end position="302"/>
    </location>
</feature>
<keyword evidence="1" id="KW-0812">Transmembrane</keyword>
<dbReference type="PANTHER" id="PTHR43373">
    <property type="entry name" value="NA(+)/H(+) ANTIPORTER SUBUNIT"/>
    <property type="match status" value="1"/>
</dbReference>
<proteinExistence type="predicted"/>
<organism evidence="3 4">
    <name type="scientific">Acidiplasma cupricumulans</name>
    <dbReference type="NCBI Taxonomy" id="312540"/>
    <lineage>
        <taxon>Archaea</taxon>
        <taxon>Methanobacteriati</taxon>
        <taxon>Thermoplasmatota</taxon>
        <taxon>Thermoplasmata</taxon>
        <taxon>Thermoplasmatales</taxon>
        <taxon>Ferroplasmaceae</taxon>
        <taxon>Acidiplasma</taxon>
    </lineage>
</organism>
<feature type="transmembrane region" description="Helical" evidence="1">
    <location>
        <begin position="6"/>
        <end position="23"/>
    </location>
</feature>
<dbReference type="InterPro" id="IPR050616">
    <property type="entry name" value="CPA3_Na-H_Antiporter_A"/>
</dbReference>
<comment type="caution">
    <text evidence="3">The sequence shown here is derived from an EMBL/GenBank/DDBJ whole genome shotgun (WGS) entry which is preliminary data.</text>
</comment>
<dbReference type="Pfam" id="PF00361">
    <property type="entry name" value="Proton_antipo_M"/>
    <property type="match status" value="1"/>
</dbReference>
<feature type="transmembrane region" description="Helical" evidence="1">
    <location>
        <begin position="368"/>
        <end position="392"/>
    </location>
</feature>
<dbReference type="PRINTS" id="PR01437">
    <property type="entry name" value="NUOXDRDTASE4"/>
</dbReference>